<sequence length="87" mass="9668">MRTIAISDIHGHARTLIALLEKIHYEPTQDRLYLLGDYVDGGPDSLGTVRMVMDLCAQGAGNTQVLGGNHDELFLNWLDGKEHRLLP</sequence>
<dbReference type="Pfam" id="PF00149">
    <property type="entry name" value="Metallophos"/>
    <property type="match status" value="1"/>
</dbReference>
<evidence type="ECO:0000313" key="2">
    <source>
        <dbReference type="EMBL" id="GGH74647.1"/>
    </source>
</evidence>
<evidence type="ECO:0000313" key="3">
    <source>
        <dbReference type="Proteomes" id="UP000605427"/>
    </source>
</evidence>
<dbReference type="SUPFAM" id="SSF56300">
    <property type="entry name" value="Metallo-dependent phosphatases"/>
    <property type="match status" value="1"/>
</dbReference>
<organism evidence="2 3">
    <name type="scientific">Saccharibacillus endophyticus</name>
    <dbReference type="NCBI Taxonomy" id="2060666"/>
    <lineage>
        <taxon>Bacteria</taxon>
        <taxon>Bacillati</taxon>
        <taxon>Bacillota</taxon>
        <taxon>Bacilli</taxon>
        <taxon>Bacillales</taxon>
        <taxon>Paenibacillaceae</taxon>
        <taxon>Saccharibacillus</taxon>
    </lineage>
</organism>
<keyword evidence="3" id="KW-1185">Reference proteome</keyword>
<evidence type="ECO:0000259" key="1">
    <source>
        <dbReference type="Pfam" id="PF00149"/>
    </source>
</evidence>
<comment type="caution">
    <text evidence="2">The sequence shown here is derived from an EMBL/GenBank/DDBJ whole genome shotgun (WGS) entry which is preliminary data.</text>
</comment>
<dbReference type="EMBL" id="BMDD01000001">
    <property type="protein sequence ID" value="GGH74647.1"/>
    <property type="molecule type" value="Genomic_DNA"/>
</dbReference>
<gene>
    <name evidence="2" type="ORF">GCM10007362_14950</name>
</gene>
<reference evidence="3" key="1">
    <citation type="journal article" date="2019" name="Int. J. Syst. Evol. Microbiol.">
        <title>The Global Catalogue of Microorganisms (GCM) 10K type strain sequencing project: providing services to taxonomists for standard genome sequencing and annotation.</title>
        <authorList>
            <consortium name="The Broad Institute Genomics Platform"/>
            <consortium name="The Broad Institute Genome Sequencing Center for Infectious Disease"/>
            <person name="Wu L."/>
            <person name="Ma J."/>
        </authorList>
    </citation>
    <scope>NUCLEOTIDE SEQUENCE [LARGE SCALE GENOMIC DNA]</scope>
    <source>
        <strain evidence="3">CCM 8702</strain>
    </source>
</reference>
<proteinExistence type="predicted"/>
<dbReference type="Gene3D" id="3.60.21.10">
    <property type="match status" value="1"/>
</dbReference>
<dbReference type="PANTHER" id="PTHR42850">
    <property type="entry name" value="METALLOPHOSPHOESTERASE"/>
    <property type="match status" value="1"/>
</dbReference>
<dbReference type="InterPro" id="IPR004843">
    <property type="entry name" value="Calcineurin-like_PHP"/>
</dbReference>
<dbReference type="RefSeq" id="WP_172247174.1">
    <property type="nucleotide sequence ID" value="NZ_BMDD01000001.1"/>
</dbReference>
<feature type="domain" description="Calcineurin-like phosphoesterase" evidence="1">
    <location>
        <begin position="1"/>
        <end position="75"/>
    </location>
</feature>
<dbReference type="PANTHER" id="PTHR42850:SF4">
    <property type="entry name" value="ZINC-DEPENDENT ENDOPOLYPHOSPHATASE"/>
    <property type="match status" value="1"/>
</dbReference>
<protein>
    <recommendedName>
        <fullName evidence="1">Calcineurin-like phosphoesterase domain-containing protein</fullName>
    </recommendedName>
</protein>
<dbReference type="InterPro" id="IPR029052">
    <property type="entry name" value="Metallo-depent_PP-like"/>
</dbReference>
<dbReference type="InterPro" id="IPR050126">
    <property type="entry name" value="Ap4A_hydrolase"/>
</dbReference>
<accession>A0ABQ1ZSZ6</accession>
<dbReference type="Proteomes" id="UP000605427">
    <property type="component" value="Unassembled WGS sequence"/>
</dbReference>
<name>A0ABQ1ZSZ6_9BACL</name>